<dbReference type="AlphaFoldDB" id="A0A0C1GZP8"/>
<accession>A0A0C1GZP8</accession>
<organism evidence="1 2">
    <name type="scientific">Candidatus Protochlamydia amoebophila</name>
    <dbReference type="NCBI Taxonomy" id="362787"/>
    <lineage>
        <taxon>Bacteria</taxon>
        <taxon>Pseudomonadati</taxon>
        <taxon>Chlamydiota</taxon>
        <taxon>Chlamydiia</taxon>
        <taxon>Parachlamydiales</taxon>
        <taxon>Parachlamydiaceae</taxon>
        <taxon>Candidatus Protochlamydia</taxon>
    </lineage>
</organism>
<evidence type="ECO:0000313" key="2">
    <source>
        <dbReference type="Proteomes" id="UP000031465"/>
    </source>
</evidence>
<comment type="caution">
    <text evidence="1">The sequence shown here is derived from an EMBL/GenBank/DDBJ whole genome shotgun (WGS) entry which is preliminary data.</text>
</comment>
<proteinExistence type="predicted"/>
<name>A0A0C1GZP8_9BACT</name>
<dbReference type="EMBL" id="JSAN01000120">
    <property type="protein sequence ID" value="KIC71034.1"/>
    <property type="molecule type" value="Genomic_DNA"/>
</dbReference>
<dbReference type="Proteomes" id="UP000031465">
    <property type="component" value="Unassembled WGS sequence"/>
</dbReference>
<dbReference type="RefSeq" id="WP_155117200.1">
    <property type="nucleotide sequence ID" value="NZ_JSAN01000120.1"/>
</dbReference>
<reference evidence="1 2" key="1">
    <citation type="journal article" date="2014" name="Mol. Biol. Evol.">
        <title>Massive expansion of Ubiquitination-related gene families within the Chlamydiae.</title>
        <authorList>
            <person name="Domman D."/>
            <person name="Collingro A."/>
            <person name="Lagkouvardos I."/>
            <person name="Gehre L."/>
            <person name="Weinmaier T."/>
            <person name="Rattei T."/>
            <person name="Subtil A."/>
            <person name="Horn M."/>
        </authorList>
    </citation>
    <scope>NUCLEOTIDE SEQUENCE [LARGE SCALE GENOMIC DNA]</scope>
    <source>
        <strain evidence="1 2">EI2</strain>
    </source>
</reference>
<sequence>MANILQSRFNNTMVACLTTIAFTTATLTPPPPLMAAGVNLDLNAINFALR</sequence>
<gene>
    <name evidence="1" type="ORF">DB44_EW00060</name>
</gene>
<protein>
    <submittedName>
        <fullName evidence="1">Uncharacterized protein</fullName>
    </submittedName>
</protein>
<evidence type="ECO:0000313" key="1">
    <source>
        <dbReference type="EMBL" id="KIC71034.1"/>
    </source>
</evidence>